<evidence type="ECO:0000313" key="2">
    <source>
        <dbReference type="Proteomes" id="UP001159427"/>
    </source>
</evidence>
<name>A0ABN8SXX5_9CNID</name>
<sequence>MENLQQALPTLESLLEDRGDAIFQIDFAQDFFGRARPKSAYFAFQDFGFPEARGTILDNTGSVGEHVCTWIQTTNSGCTTRTKLYNKIVSQFEAGEVQTHFEAISPTTSVLRRNTFAHLKAQTKVSLHAYQGGGFPKKQRKSWYKTPWKRCLKRERKSLWYSRRKGNGRTLDPCFLLADRPQREIHMTWGLHTTT</sequence>
<protein>
    <submittedName>
        <fullName evidence="1">Uncharacterized protein</fullName>
    </submittedName>
</protein>
<accession>A0ABN8SXX5</accession>
<feature type="non-terminal residue" evidence="1">
    <location>
        <position position="195"/>
    </location>
</feature>
<gene>
    <name evidence="1" type="ORF">PEVE_00032531</name>
</gene>
<reference evidence="1 2" key="1">
    <citation type="submission" date="2022-05" db="EMBL/GenBank/DDBJ databases">
        <authorList>
            <consortium name="Genoscope - CEA"/>
            <person name="William W."/>
        </authorList>
    </citation>
    <scope>NUCLEOTIDE SEQUENCE [LARGE SCALE GENOMIC DNA]</scope>
</reference>
<comment type="caution">
    <text evidence="1">The sequence shown here is derived from an EMBL/GenBank/DDBJ whole genome shotgun (WGS) entry which is preliminary data.</text>
</comment>
<dbReference type="Proteomes" id="UP001159427">
    <property type="component" value="Unassembled WGS sequence"/>
</dbReference>
<dbReference type="EMBL" id="CALNXI010004746">
    <property type="protein sequence ID" value="CAH3196389.1"/>
    <property type="molecule type" value="Genomic_DNA"/>
</dbReference>
<organism evidence="1 2">
    <name type="scientific">Porites evermanni</name>
    <dbReference type="NCBI Taxonomy" id="104178"/>
    <lineage>
        <taxon>Eukaryota</taxon>
        <taxon>Metazoa</taxon>
        <taxon>Cnidaria</taxon>
        <taxon>Anthozoa</taxon>
        <taxon>Hexacorallia</taxon>
        <taxon>Scleractinia</taxon>
        <taxon>Fungiina</taxon>
        <taxon>Poritidae</taxon>
        <taxon>Porites</taxon>
    </lineage>
</organism>
<proteinExistence type="predicted"/>
<evidence type="ECO:0000313" key="1">
    <source>
        <dbReference type="EMBL" id="CAH3196389.1"/>
    </source>
</evidence>
<keyword evidence="2" id="KW-1185">Reference proteome</keyword>